<comment type="caution">
    <text evidence="6">The sequence shown here is derived from an EMBL/GenBank/DDBJ whole genome shotgun (WGS) entry which is preliminary data.</text>
</comment>
<keyword evidence="3" id="KW-0378">Hydrolase</keyword>
<evidence type="ECO:0000256" key="3">
    <source>
        <dbReference type="ARBA" id="ARBA00022801"/>
    </source>
</evidence>
<comment type="cofactor">
    <cofactor evidence="1">
        <name>Zn(2+)</name>
        <dbReference type="ChEBI" id="CHEBI:29105"/>
    </cofactor>
</comment>
<dbReference type="EMBL" id="RZGR01000015">
    <property type="protein sequence ID" value="RUQ88020.1"/>
    <property type="molecule type" value="Genomic_DNA"/>
</dbReference>
<dbReference type="PIRSF" id="PIRSF039012">
    <property type="entry name" value="ASP"/>
    <property type="match status" value="1"/>
</dbReference>
<name>A0A3S0XT37_9GAMM</name>
<dbReference type="InterPro" id="IPR055438">
    <property type="entry name" value="AstE_AspA_cat"/>
</dbReference>
<evidence type="ECO:0000259" key="5">
    <source>
        <dbReference type="Pfam" id="PF24827"/>
    </source>
</evidence>
<evidence type="ECO:0000256" key="4">
    <source>
        <dbReference type="ARBA" id="ARBA00022833"/>
    </source>
</evidence>
<dbReference type="GO" id="GO:0046872">
    <property type="term" value="F:metal ion binding"/>
    <property type="evidence" value="ECO:0007669"/>
    <property type="project" value="UniProtKB-KW"/>
</dbReference>
<keyword evidence="4" id="KW-0862">Zinc</keyword>
<protein>
    <submittedName>
        <fullName evidence="6">Succinylglutamate desuccinylase/aspartoacylase family protein</fullName>
    </submittedName>
</protein>
<dbReference type="InterPro" id="IPR053138">
    <property type="entry name" value="N-alpha-Ac-DABA_deacetylase"/>
</dbReference>
<dbReference type="AlphaFoldDB" id="A0A3S0XT37"/>
<gene>
    <name evidence="6" type="ORF">EKM59_06100</name>
</gene>
<dbReference type="Gene3D" id="3.40.630.10">
    <property type="entry name" value="Zn peptidases"/>
    <property type="match status" value="1"/>
</dbReference>
<evidence type="ECO:0000256" key="1">
    <source>
        <dbReference type="ARBA" id="ARBA00001947"/>
    </source>
</evidence>
<organism evidence="6 7">
    <name type="scientific">Legionella septentrionalis</name>
    <dbReference type="NCBI Taxonomy" id="2498109"/>
    <lineage>
        <taxon>Bacteria</taxon>
        <taxon>Pseudomonadati</taxon>
        <taxon>Pseudomonadota</taxon>
        <taxon>Gammaproteobacteria</taxon>
        <taxon>Legionellales</taxon>
        <taxon>Legionellaceae</taxon>
        <taxon>Legionella</taxon>
    </lineage>
</organism>
<dbReference type="GO" id="GO:0016788">
    <property type="term" value="F:hydrolase activity, acting on ester bonds"/>
    <property type="evidence" value="ECO:0007669"/>
    <property type="project" value="InterPro"/>
</dbReference>
<reference evidence="6 7" key="1">
    <citation type="submission" date="2018-12" db="EMBL/GenBank/DDBJ databases">
        <title>Legionella sp,whole genome shotgun sequence.</title>
        <authorList>
            <person name="Wu H."/>
        </authorList>
    </citation>
    <scope>NUCLEOTIDE SEQUENCE [LARGE SCALE GENOMIC DNA]</scope>
    <source>
        <strain evidence="7">km714</strain>
    </source>
</reference>
<evidence type="ECO:0000313" key="6">
    <source>
        <dbReference type="EMBL" id="RUQ88020.1"/>
    </source>
</evidence>
<evidence type="ECO:0000313" key="7">
    <source>
        <dbReference type="Proteomes" id="UP000288012"/>
    </source>
</evidence>
<dbReference type="RefSeq" id="WP_126953998.1">
    <property type="nucleotide sequence ID" value="NZ_RZGR01000015.1"/>
</dbReference>
<proteinExistence type="predicted"/>
<dbReference type="Proteomes" id="UP000288012">
    <property type="component" value="Unassembled WGS sequence"/>
</dbReference>
<dbReference type="PANTHER" id="PTHR37326">
    <property type="entry name" value="BLL3975 PROTEIN"/>
    <property type="match status" value="1"/>
</dbReference>
<dbReference type="InterPro" id="IPR043795">
    <property type="entry name" value="N-alpha-Ac-DABA-like"/>
</dbReference>
<dbReference type="Pfam" id="PF24827">
    <property type="entry name" value="AstE_AspA_cat"/>
    <property type="match status" value="1"/>
</dbReference>
<sequence length="318" mass="35768">MIQIKNEFFELCGKKIIPGQKIKFLYDFSSLFTRRKLKIPIHVFHGLNPGPKLFIFSTLHGDELNGIEIVNRLHKHAALEQLSGTLITVPVANPYGLMLQTRNIKNRDLNRSFPGGENGSLASRLTYFYTNEIVKKCHYGIDLHSGGRCLFNFPHVRISKSSDAKTLAKEFGVPILGTPVPNKSLRKIALEQHIPLLVFEGGEAQRLNEDCIEIGLQGILNILSHLNMIGPEWKTLNTFFSQYYSATKWIRAPVSGLLKTNKNLISSIIKDQILAELSDPFDIEKPINVLATCDGIIFAKTTEPMVNEGDPLFHVCMR</sequence>
<dbReference type="SUPFAM" id="SSF53187">
    <property type="entry name" value="Zn-dependent exopeptidases"/>
    <property type="match status" value="1"/>
</dbReference>
<keyword evidence="2" id="KW-0479">Metal-binding</keyword>
<keyword evidence="7" id="KW-1185">Reference proteome</keyword>
<dbReference type="PANTHER" id="PTHR37326:SF2">
    <property type="entry name" value="SUCCINYLGLUTAMATE DESUCCINYLASE_ASPARTOACYLASE FAMILY PROTEIN"/>
    <property type="match status" value="1"/>
</dbReference>
<evidence type="ECO:0000256" key="2">
    <source>
        <dbReference type="ARBA" id="ARBA00022723"/>
    </source>
</evidence>
<dbReference type="GO" id="GO:0016811">
    <property type="term" value="F:hydrolase activity, acting on carbon-nitrogen (but not peptide) bonds, in linear amides"/>
    <property type="evidence" value="ECO:0007669"/>
    <property type="project" value="InterPro"/>
</dbReference>
<accession>A0A3S0XT37</accession>
<dbReference type="CDD" id="cd06251">
    <property type="entry name" value="M14_ASTE_ASPA-like"/>
    <property type="match status" value="1"/>
</dbReference>
<feature type="domain" description="Succinylglutamate desuccinylase/Aspartoacylase catalytic" evidence="5">
    <location>
        <begin position="49"/>
        <end position="226"/>
    </location>
</feature>